<organism evidence="4 5">
    <name type="scientific">OM182 bacterium BACL3 MAG-120920-bin41</name>
    <dbReference type="NCBI Taxonomy" id="1655580"/>
    <lineage>
        <taxon>Bacteria</taxon>
        <taxon>Pseudomonadati</taxon>
        <taxon>Pseudomonadota</taxon>
        <taxon>Gammaproteobacteria</taxon>
        <taxon>OMG group</taxon>
        <taxon>OM182 clade</taxon>
    </lineage>
</organism>
<dbReference type="InterPro" id="IPR011055">
    <property type="entry name" value="Dup_hybrid_motif"/>
</dbReference>
<name>A0A0R2T5Y1_9GAMM</name>
<feature type="domain" description="Peptidase family M23 N-terminal" evidence="3">
    <location>
        <begin position="45"/>
        <end position="113"/>
    </location>
</feature>
<evidence type="ECO:0000256" key="1">
    <source>
        <dbReference type="SAM" id="SignalP"/>
    </source>
</evidence>
<dbReference type="InterPro" id="IPR050570">
    <property type="entry name" value="Cell_wall_metabolism_enzyme"/>
</dbReference>
<evidence type="ECO:0000313" key="5">
    <source>
        <dbReference type="Proteomes" id="UP000051547"/>
    </source>
</evidence>
<dbReference type="EMBL" id="LIBE01000221">
    <property type="protein sequence ID" value="KRO82652.1"/>
    <property type="molecule type" value="Genomic_DNA"/>
</dbReference>
<keyword evidence="1" id="KW-0732">Signal</keyword>
<feature type="signal peptide" evidence="1">
    <location>
        <begin position="1"/>
        <end position="31"/>
    </location>
</feature>
<protein>
    <recommendedName>
        <fullName evidence="6">Peptidase M23</fullName>
    </recommendedName>
</protein>
<dbReference type="Gene3D" id="2.60.40.1590">
    <property type="entry name" value="Peptidoglycan hydrolase domains"/>
    <property type="match status" value="1"/>
</dbReference>
<sequence>MSKKASLNFRFRYLTRTVLCLFAVCSPSLFGADAVLQRLPAALLVPGGAAVVPTASDAIRGEYKGERVLLARFEGEQYAIIGIPLSAKPGLQTFTLDNRAGETETLGFSIADKAYTEQRLTIKNQRQVNPNETDMTRIQAESAEMKAAFRSWDEALAPTFSMIPPVDGVRSSSFGLKRFFNGEPRAPHSGMDIAADEGTPIVAPAAGRILATGNYFFNGNTIILDHGHGLISLYCHMNTIDVEVGRQVIAGEQIGRVGQTGRVTGPHLHWSVNLNNTRIDPALFLAD</sequence>
<evidence type="ECO:0000259" key="2">
    <source>
        <dbReference type="Pfam" id="PF01551"/>
    </source>
</evidence>
<gene>
    <name evidence="4" type="ORF">ABR72_04690</name>
</gene>
<dbReference type="InterPro" id="IPR016047">
    <property type="entry name" value="M23ase_b-sheet_dom"/>
</dbReference>
<dbReference type="Gene3D" id="2.70.70.10">
    <property type="entry name" value="Glucose Permease (Domain IIA)"/>
    <property type="match status" value="1"/>
</dbReference>
<dbReference type="Proteomes" id="UP000051547">
    <property type="component" value="Unassembled WGS sequence"/>
</dbReference>
<evidence type="ECO:0000259" key="3">
    <source>
        <dbReference type="Pfam" id="PF18421"/>
    </source>
</evidence>
<evidence type="ECO:0000313" key="4">
    <source>
        <dbReference type="EMBL" id="KRO82652.1"/>
    </source>
</evidence>
<proteinExistence type="predicted"/>
<dbReference type="InterPro" id="IPR040487">
    <property type="entry name" value="Peptidase_M23_N"/>
</dbReference>
<dbReference type="SUPFAM" id="SSF51261">
    <property type="entry name" value="Duplicated hybrid motif"/>
    <property type="match status" value="1"/>
</dbReference>
<comment type="caution">
    <text evidence="4">The sequence shown here is derived from an EMBL/GenBank/DDBJ whole genome shotgun (WGS) entry which is preliminary data.</text>
</comment>
<accession>A0A0R2T5Y1</accession>
<dbReference type="Pfam" id="PF01551">
    <property type="entry name" value="Peptidase_M23"/>
    <property type="match status" value="1"/>
</dbReference>
<feature type="domain" description="M23ase beta-sheet core" evidence="2">
    <location>
        <begin position="187"/>
        <end position="281"/>
    </location>
</feature>
<evidence type="ECO:0008006" key="6">
    <source>
        <dbReference type="Google" id="ProtNLM"/>
    </source>
</evidence>
<dbReference type="Pfam" id="PF18421">
    <property type="entry name" value="Peptidase_M23_N"/>
    <property type="match status" value="1"/>
</dbReference>
<dbReference type="CDD" id="cd12797">
    <property type="entry name" value="M23_peptidase"/>
    <property type="match status" value="1"/>
</dbReference>
<dbReference type="FunFam" id="2.70.70.10:FF:000019">
    <property type="entry name" value="M23 family peptidase"/>
    <property type="match status" value="1"/>
</dbReference>
<dbReference type="PANTHER" id="PTHR21666">
    <property type="entry name" value="PEPTIDASE-RELATED"/>
    <property type="match status" value="1"/>
</dbReference>
<dbReference type="PANTHER" id="PTHR21666:SF285">
    <property type="entry name" value="M23 FAMILY METALLOPEPTIDASE"/>
    <property type="match status" value="1"/>
</dbReference>
<dbReference type="AlphaFoldDB" id="A0A0R2T5Y1"/>
<feature type="chain" id="PRO_5006587023" description="Peptidase M23" evidence="1">
    <location>
        <begin position="32"/>
        <end position="287"/>
    </location>
</feature>
<reference evidence="4 5" key="1">
    <citation type="submission" date="2015-10" db="EMBL/GenBank/DDBJ databases">
        <title>Metagenome-Assembled Genomes uncover a global brackish microbiome.</title>
        <authorList>
            <person name="Hugerth L.W."/>
            <person name="Larsson J."/>
            <person name="Alneberg J."/>
            <person name="Lindh M.V."/>
            <person name="Legrand C."/>
            <person name="Pinhassi J."/>
            <person name="Andersson A.F."/>
        </authorList>
    </citation>
    <scope>NUCLEOTIDE SEQUENCE [LARGE SCALE GENOMIC DNA]</scope>
    <source>
        <strain evidence="4">BACL4 MAG-120920-bin41</strain>
    </source>
</reference>
<dbReference type="GO" id="GO:0004222">
    <property type="term" value="F:metalloendopeptidase activity"/>
    <property type="evidence" value="ECO:0007669"/>
    <property type="project" value="TreeGrafter"/>
</dbReference>